<reference evidence="4" key="1">
    <citation type="journal article" date="2019" name="Int. J. Syst. Evol. Microbiol.">
        <title>The Global Catalogue of Microorganisms (GCM) 10K type strain sequencing project: providing services to taxonomists for standard genome sequencing and annotation.</title>
        <authorList>
            <consortium name="The Broad Institute Genomics Platform"/>
            <consortium name="The Broad Institute Genome Sequencing Center for Infectious Disease"/>
            <person name="Wu L."/>
            <person name="Ma J."/>
        </authorList>
    </citation>
    <scope>NUCLEOTIDE SEQUENCE [LARGE SCALE GENOMIC DNA]</scope>
    <source>
        <strain evidence="4">KCTC 52141</strain>
    </source>
</reference>
<dbReference type="CDD" id="cd07302">
    <property type="entry name" value="CHD"/>
    <property type="match status" value="1"/>
</dbReference>
<dbReference type="InterPro" id="IPR029787">
    <property type="entry name" value="Nucleotide_cyclase"/>
</dbReference>
<name>A0ABV7HU86_9GAMM</name>
<comment type="caution">
    <text evidence="3">The sequence shown here is derived from an EMBL/GenBank/DDBJ whole genome shotgun (WGS) entry which is preliminary data.</text>
</comment>
<dbReference type="InterPro" id="IPR050697">
    <property type="entry name" value="Adenylyl/Guanylyl_Cyclase_3/4"/>
</dbReference>
<evidence type="ECO:0000259" key="1">
    <source>
        <dbReference type="PROSITE" id="PS50006"/>
    </source>
</evidence>
<protein>
    <submittedName>
        <fullName evidence="3">Adenylate/guanylate cyclase domain-containing protein</fullName>
    </submittedName>
</protein>
<evidence type="ECO:0000313" key="4">
    <source>
        <dbReference type="Proteomes" id="UP001595548"/>
    </source>
</evidence>
<feature type="domain" description="Guanylate cyclase" evidence="2">
    <location>
        <begin position="9"/>
        <end position="118"/>
    </location>
</feature>
<dbReference type="Pfam" id="PF00211">
    <property type="entry name" value="Guanylate_cyc"/>
    <property type="match status" value="1"/>
</dbReference>
<dbReference type="Gene3D" id="3.30.70.1230">
    <property type="entry name" value="Nucleotide cyclase"/>
    <property type="match status" value="1"/>
</dbReference>
<dbReference type="PROSITE" id="PS50125">
    <property type="entry name" value="GUANYLATE_CYCLASE_2"/>
    <property type="match status" value="1"/>
</dbReference>
<dbReference type="InterPro" id="IPR001054">
    <property type="entry name" value="A/G_cyclase"/>
</dbReference>
<dbReference type="SUPFAM" id="SSF49879">
    <property type="entry name" value="SMAD/FHA domain"/>
    <property type="match status" value="1"/>
</dbReference>
<dbReference type="Proteomes" id="UP001595548">
    <property type="component" value="Unassembled WGS sequence"/>
</dbReference>
<dbReference type="EMBL" id="JBHRTL010000006">
    <property type="protein sequence ID" value="MFC3155212.1"/>
    <property type="molecule type" value="Genomic_DNA"/>
</dbReference>
<evidence type="ECO:0000259" key="2">
    <source>
        <dbReference type="PROSITE" id="PS50125"/>
    </source>
</evidence>
<dbReference type="SMART" id="SM00240">
    <property type="entry name" value="FHA"/>
    <property type="match status" value="1"/>
</dbReference>
<dbReference type="PANTHER" id="PTHR43081">
    <property type="entry name" value="ADENYLATE CYCLASE, TERMINAL-DIFFERENTIATION SPECIFIC-RELATED"/>
    <property type="match status" value="1"/>
</dbReference>
<gene>
    <name evidence="3" type="ORF">ACFOEB_08370</name>
</gene>
<feature type="domain" description="FHA" evidence="1">
    <location>
        <begin position="211"/>
        <end position="260"/>
    </location>
</feature>
<evidence type="ECO:0000313" key="3">
    <source>
        <dbReference type="EMBL" id="MFC3155212.1"/>
    </source>
</evidence>
<sequence length="304" mass="33715">MSAQRETQAVMFADVSGSSRLYKEQGNTQAKSLIDETLSVIRSIIERHAGVVVKNIGDEVMARFPSASDACQAALELQRQSLNLDLQALRIGIAYGATLLDPQGDVFGDVVNEAAEVSHIARARQIVVTHAVLTQLSEPMANQCDAFDRVVLKGAQNICTVYRLHWETPTITHSATAVMDVRELHNELDRHRLRLRGPEREASFTPDQLPLSFGRERARVNWAINSTRASREHGSILFRRGKYVLVDHSTNGTYMQGDDQANVLYLRREEIPLTGNGRISFGVPIDAPGSYVIEFFIGADTTLN</sequence>
<keyword evidence="4" id="KW-1185">Reference proteome</keyword>
<dbReference type="SUPFAM" id="SSF55073">
    <property type="entry name" value="Nucleotide cyclase"/>
    <property type="match status" value="1"/>
</dbReference>
<dbReference type="Pfam" id="PF00498">
    <property type="entry name" value="FHA"/>
    <property type="match status" value="1"/>
</dbReference>
<dbReference type="InterPro" id="IPR008984">
    <property type="entry name" value="SMAD_FHA_dom_sf"/>
</dbReference>
<proteinExistence type="predicted"/>
<dbReference type="InterPro" id="IPR000253">
    <property type="entry name" value="FHA_dom"/>
</dbReference>
<dbReference type="Gene3D" id="2.60.200.20">
    <property type="match status" value="1"/>
</dbReference>
<dbReference type="RefSeq" id="WP_339615421.1">
    <property type="nucleotide sequence ID" value="NZ_AP031500.1"/>
</dbReference>
<organism evidence="3 4">
    <name type="scientific">Gilvimarinus japonicus</name>
    <dbReference type="NCBI Taxonomy" id="1796469"/>
    <lineage>
        <taxon>Bacteria</taxon>
        <taxon>Pseudomonadati</taxon>
        <taxon>Pseudomonadota</taxon>
        <taxon>Gammaproteobacteria</taxon>
        <taxon>Cellvibrionales</taxon>
        <taxon>Cellvibrionaceae</taxon>
        <taxon>Gilvimarinus</taxon>
    </lineage>
</organism>
<dbReference type="PANTHER" id="PTHR43081:SF19">
    <property type="entry name" value="PH-SENSITIVE ADENYLATE CYCLASE RV1264"/>
    <property type="match status" value="1"/>
</dbReference>
<accession>A0ABV7HU86</accession>
<dbReference type="PROSITE" id="PS50006">
    <property type="entry name" value="FHA_DOMAIN"/>
    <property type="match status" value="1"/>
</dbReference>